<dbReference type="AlphaFoldDB" id="A0A1A7X553"/>
<evidence type="ECO:0000313" key="1">
    <source>
        <dbReference type="EMBL" id="SBP13166.1"/>
    </source>
</evidence>
<organism evidence="1">
    <name type="scientific">Iconisemion striatum</name>
    <dbReference type="NCBI Taxonomy" id="60296"/>
    <lineage>
        <taxon>Eukaryota</taxon>
        <taxon>Metazoa</taxon>
        <taxon>Chordata</taxon>
        <taxon>Craniata</taxon>
        <taxon>Vertebrata</taxon>
        <taxon>Euteleostomi</taxon>
        <taxon>Actinopterygii</taxon>
        <taxon>Neopterygii</taxon>
        <taxon>Teleostei</taxon>
        <taxon>Neoteleostei</taxon>
        <taxon>Acanthomorphata</taxon>
        <taxon>Ovalentaria</taxon>
        <taxon>Atherinomorphae</taxon>
        <taxon>Cyprinodontiformes</taxon>
        <taxon>Nothobranchiidae</taxon>
        <taxon>Iconisemion</taxon>
    </lineage>
</organism>
<feature type="non-terminal residue" evidence="1">
    <location>
        <position position="98"/>
    </location>
</feature>
<feature type="non-terminal residue" evidence="1">
    <location>
        <position position="1"/>
    </location>
</feature>
<proteinExistence type="predicted"/>
<reference evidence="1" key="2">
    <citation type="submission" date="2016-06" db="EMBL/GenBank/DDBJ databases">
        <title>The genome of a short-lived fish provides insights into sex chromosome evolution and the genetic control of aging.</title>
        <authorList>
            <person name="Reichwald K."/>
            <person name="Felder M."/>
            <person name="Petzold A."/>
            <person name="Koch P."/>
            <person name="Groth M."/>
            <person name="Platzer M."/>
        </authorList>
    </citation>
    <scope>NUCLEOTIDE SEQUENCE</scope>
    <source>
        <tissue evidence="1">Brain</tissue>
    </source>
</reference>
<reference evidence="1" key="1">
    <citation type="submission" date="2016-05" db="EMBL/GenBank/DDBJ databases">
        <authorList>
            <person name="Lavstsen T."/>
            <person name="Jespersen J.S."/>
        </authorList>
    </citation>
    <scope>NUCLEOTIDE SEQUENCE</scope>
    <source>
        <tissue evidence="1">Brain</tissue>
    </source>
</reference>
<protein>
    <submittedName>
        <fullName evidence="1">Uncharacterized protein</fullName>
    </submittedName>
</protein>
<sequence length="98" mass="10753">HFTETSENVCLKKLTTALKKHIKQLLSSFSVTKTTFTHFICLFTASDGGNEERKPPAVSILQNHTLLSVDMDSISVTAGFLTGSLLVMSNYFTIATNI</sequence>
<name>A0A1A7X553_9TELE</name>
<dbReference type="EMBL" id="HADW01011766">
    <property type="protein sequence ID" value="SBP13166.1"/>
    <property type="molecule type" value="Transcribed_RNA"/>
</dbReference>
<gene>
    <name evidence="1" type="primary">Nfu_g_1_017385</name>
</gene>
<accession>A0A1A7X553</accession>